<dbReference type="Pfam" id="PF12775">
    <property type="entry name" value="AAA_7"/>
    <property type="match status" value="1"/>
</dbReference>
<sequence>MPAKERDGAQPSIELLQQWIDHGYRYDRCNKY</sequence>
<dbReference type="AlphaFoldDB" id="A0AAW1BCA5"/>
<dbReference type="InterPro" id="IPR027417">
    <property type="entry name" value="P-loop_NTPase"/>
</dbReference>
<evidence type="ECO:0000313" key="1">
    <source>
        <dbReference type="EMBL" id="KAK9399800.1"/>
    </source>
</evidence>
<organism evidence="1 2">
    <name type="scientific">Crotalus adamanteus</name>
    <name type="common">Eastern diamondback rattlesnake</name>
    <dbReference type="NCBI Taxonomy" id="8729"/>
    <lineage>
        <taxon>Eukaryota</taxon>
        <taxon>Metazoa</taxon>
        <taxon>Chordata</taxon>
        <taxon>Craniata</taxon>
        <taxon>Vertebrata</taxon>
        <taxon>Euteleostomi</taxon>
        <taxon>Lepidosauria</taxon>
        <taxon>Squamata</taxon>
        <taxon>Bifurcata</taxon>
        <taxon>Unidentata</taxon>
        <taxon>Episquamata</taxon>
        <taxon>Toxicofera</taxon>
        <taxon>Serpentes</taxon>
        <taxon>Colubroidea</taxon>
        <taxon>Viperidae</taxon>
        <taxon>Crotalinae</taxon>
        <taxon>Crotalus</taxon>
    </lineage>
</organism>
<keyword evidence="2" id="KW-1185">Reference proteome</keyword>
<dbReference type="Gene3D" id="3.40.50.300">
    <property type="entry name" value="P-loop containing nucleotide triphosphate hydrolases"/>
    <property type="match status" value="1"/>
</dbReference>
<proteinExistence type="predicted"/>
<accession>A0AAW1BCA5</accession>
<reference evidence="1 2" key="1">
    <citation type="journal article" date="2024" name="Proc. Natl. Acad. Sci. U.S.A.">
        <title>The genetic regulatory architecture and epigenomic basis for age-related changes in rattlesnake venom.</title>
        <authorList>
            <person name="Hogan M.P."/>
            <person name="Holding M.L."/>
            <person name="Nystrom G.S."/>
            <person name="Colston T.J."/>
            <person name="Bartlett D.A."/>
            <person name="Mason A.J."/>
            <person name="Ellsworth S.A."/>
            <person name="Rautsaw R.M."/>
            <person name="Lawrence K.C."/>
            <person name="Strickland J.L."/>
            <person name="He B."/>
            <person name="Fraser P."/>
            <person name="Margres M.J."/>
            <person name="Gilbert D.M."/>
            <person name="Gibbs H.L."/>
            <person name="Parkinson C.L."/>
            <person name="Rokyta D.R."/>
        </authorList>
    </citation>
    <scope>NUCLEOTIDE SEQUENCE [LARGE SCALE GENOMIC DNA]</scope>
    <source>
        <strain evidence="1">DRR0105</strain>
    </source>
</reference>
<name>A0AAW1BCA5_CROAD</name>
<protein>
    <submittedName>
        <fullName evidence="1">DNAH3: Dynein heavy chain 3 axonemal</fullName>
    </submittedName>
</protein>
<gene>
    <name evidence="1" type="ORF">NXF25_012819</name>
</gene>
<dbReference type="Proteomes" id="UP001474421">
    <property type="component" value="Unassembled WGS sequence"/>
</dbReference>
<comment type="caution">
    <text evidence="1">The sequence shown here is derived from an EMBL/GenBank/DDBJ whole genome shotgun (WGS) entry which is preliminary data.</text>
</comment>
<evidence type="ECO:0000313" key="2">
    <source>
        <dbReference type="Proteomes" id="UP001474421"/>
    </source>
</evidence>
<dbReference type="EMBL" id="JAOTOJ010000006">
    <property type="protein sequence ID" value="KAK9399800.1"/>
    <property type="molecule type" value="Genomic_DNA"/>
</dbReference>